<evidence type="ECO:0000313" key="3">
    <source>
        <dbReference type="EMBL" id="GKH04751.1"/>
    </source>
</evidence>
<dbReference type="Gene3D" id="1.10.260.40">
    <property type="entry name" value="lambda repressor-like DNA-binding domains"/>
    <property type="match status" value="1"/>
</dbReference>
<dbReference type="GO" id="GO:0003677">
    <property type="term" value="F:DNA binding"/>
    <property type="evidence" value="ECO:0007669"/>
    <property type="project" value="UniProtKB-KW"/>
</dbReference>
<evidence type="ECO:0000259" key="2">
    <source>
        <dbReference type="PROSITE" id="PS50943"/>
    </source>
</evidence>
<keyword evidence="1" id="KW-0238">DNA-binding</keyword>
<dbReference type="RefSeq" id="WP_021660140.1">
    <property type="nucleotide sequence ID" value="NZ_BQNJ01000003.1"/>
</dbReference>
<feature type="domain" description="HTH cro/C1-type" evidence="2">
    <location>
        <begin position="12"/>
        <end position="66"/>
    </location>
</feature>
<name>A0AA37NAH6_9FIRM</name>
<gene>
    <name evidence="3" type="ORF">CE91St55_67320</name>
</gene>
<dbReference type="AlphaFoldDB" id="A0AA37NAH6"/>
<dbReference type="Proteomes" id="UP001055091">
    <property type="component" value="Unassembled WGS sequence"/>
</dbReference>
<evidence type="ECO:0000313" key="4">
    <source>
        <dbReference type="Proteomes" id="UP001055091"/>
    </source>
</evidence>
<dbReference type="CDD" id="cd00093">
    <property type="entry name" value="HTH_XRE"/>
    <property type="match status" value="1"/>
</dbReference>
<dbReference type="SUPFAM" id="SSF47413">
    <property type="entry name" value="lambda repressor-like DNA-binding domains"/>
    <property type="match status" value="1"/>
</dbReference>
<dbReference type="InterPro" id="IPR010982">
    <property type="entry name" value="Lambda_DNA-bd_dom_sf"/>
</dbReference>
<dbReference type="EMBL" id="BQNJ01000003">
    <property type="protein sequence ID" value="GKH04751.1"/>
    <property type="molecule type" value="Genomic_DNA"/>
</dbReference>
<dbReference type="PROSITE" id="PS50943">
    <property type="entry name" value="HTH_CROC1"/>
    <property type="match status" value="1"/>
</dbReference>
<reference evidence="3" key="1">
    <citation type="submission" date="2022-01" db="EMBL/GenBank/DDBJ databases">
        <title>Novel bile acid biosynthetic pathways are enriched in the microbiome of centenarians.</title>
        <authorList>
            <person name="Sato Y."/>
            <person name="Atarashi K."/>
            <person name="Plichta R.D."/>
            <person name="Arai Y."/>
            <person name="Sasajima S."/>
            <person name="Kearney M.S."/>
            <person name="Suda W."/>
            <person name="Takeshita K."/>
            <person name="Sasaki T."/>
            <person name="Okamoto S."/>
            <person name="Skelly N.A."/>
            <person name="Okamura Y."/>
            <person name="Vlamakis H."/>
            <person name="Li Y."/>
            <person name="Tanoue T."/>
            <person name="Takei H."/>
            <person name="Nittono H."/>
            <person name="Narushima S."/>
            <person name="Irie J."/>
            <person name="Itoh H."/>
            <person name="Moriya K."/>
            <person name="Sugiura Y."/>
            <person name="Suematsu M."/>
            <person name="Moritoki N."/>
            <person name="Shibata S."/>
            <person name="Littman R.D."/>
            <person name="Fischbach A.M."/>
            <person name="Uwamino Y."/>
            <person name="Inoue T."/>
            <person name="Honda A."/>
            <person name="Hattori M."/>
            <person name="Murai T."/>
            <person name="Xavier J.R."/>
            <person name="Hirose N."/>
            <person name="Honda K."/>
        </authorList>
    </citation>
    <scope>NUCLEOTIDE SEQUENCE</scope>
    <source>
        <strain evidence="3">CE91-St55</strain>
    </source>
</reference>
<sequence>MELDYKAIGKRIKIARIKADLTQERLAERIGISPTHLSNIETGTTRVSLSTIISIANALSVTGDDLLCDNIIMAKAPFEKDIAALLEDCDEYEIRIVKDMVSSLKDSLRRDSKLRQAVSGKTE</sequence>
<proteinExistence type="predicted"/>
<protein>
    <submittedName>
        <fullName evidence="3">Transcriptional regulator</fullName>
    </submittedName>
</protein>
<dbReference type="InterPro" id="IPR001387">
    <property type="entry name" value="Cro/C1-type_HTH"/>
</dbReference>
<accession>A0AA37NAH6</accession>
<dbReference type="SMART" id="SM00530">
    <property type="entry name" value="HTH_XRE"/>
    <property type="match status" value="1"/>
</dbReference>
<evidence type="ECO:0000256" key="1">
    <source>
        <dbReference type="ARBA" id="ARBA00023125"/>
    </source>
</evidence>
<dbReference type="PANTHER" id="PTHR46558:SF4">
    <property type="entry name" value="DNA-BIDING PHAGE PROTEIN"/>
    <property type="match status" value="1"/>
</dbReference>
<comment type="caution">
    <text evidence="3">The sequence shown here is derived from an EMBL/GenBank/DDBJ whole genome shotgun (WGS) entry which is preliminary data.</text>
</comment>
<dbReference type="PANTHER" id="PTHR46558">
    <property type="entry name" value="TRACRIPTIONAL REGULATORY PROTEIN-RELATED-RELATED"/>
    <property type="match status" value="1"/>
</dbReference>
<organism evidence="3 4">
    <name type="scientific">Hungatella hathewayi</name>
    <dbReference type="NCBI Taxonomy" id="154046"/>
    <lineage>
        <taxon>Bacteria</taxon>
        <taxon>Bacillati</taxon>
        <taxon>Bacillota</taxon>
        <taxon>Clostridia</taxon>
        <taxon>Lachnospirales</taxon>
        <taxon>Lachnospiraceae</taxon>
        <taxon>Hungatella</taxon>
    </lineage>
</organism>
<dbReference type="Pfam" id="PF01381">
    <property type="entry name" value="HTH_3"/>
    <property type="match status" value="1"/>
</dbReference>